<accession>A0A1I5G3J9</accession>
<dbReference type="Proteomes" id="UP000199236">
    <property type="component" value="Unassembled WGS sequence"/>
</dbReference>
<dbReference type="EMBL" id="FOVR01000004">
    <property type="protein sequence ID" value="SFO30605.1"/>
    <property type="molecule type" value="Genomic_DNA"/>
</dbReference>
<dbReference type="RefSeq" id="WP_280141761.1">
    <property type="nucleotide sequence ID" value="NZ_FOVR01000004.1"/>
</dbReference>
<dbReference type="AlphaFoldDB" id="A0A1I5G3J9"/>
<reference evidence="2 3" key="1">
    <citation type="submission" date="2016-10" db="EMBL/GenBank/DDBJ databases">
        <authorList>
            <person name="de Groot N.N."/>
        </authorList>
    </citation>
    <scope>NUCLEOTIDE SEQUENCE [LARGE SCALE GENOMIC DNA]</scope>
    <source>
        <strain evidence="2 3">CGMCC 1.9157</strain>
    </source>
</reference>
<sequence>MDNEVNVSCWGVTMKAVLALGAILAIVYFFGAFDTVAIAAG</sequence>
<name>A0A1I5G3J9_9HYPH</name>
<gene>
    <name evidence="2" type="ORF">SAMN04488056_104341</name>
</gene>
<keyword evidence="1" id="KW-0472">Membrane</keyword>
<evidence type="ECO:0000313" key="3">
    <source>
        <dbReference type="Proteomes" id="UP000199236"/>
    </source>
</evidence>
<proteinExistence type="predicted"/>
<protein>
    <submittedName>
        <fullName evidence="2">Uncharacterized protein</fullName>
    </submittedName>
</protein>
<feature type="transmembrane region" description="Helical" evidence="1">
    <location>
        <begin position="16"/>
        <end position="40"/>
    </location>
</feature>
<keyword evidence="1" id="KW-0812">Transmembrane</keyword>
<keyword evidence="1" id="KW-1133">Transmembrane helix</keyword>
<evidence type="ECO:0000256" key="1">
    <source>
        <dbReference type="SAM" id="Phobius"/>
    </source>
</evidence>
<keyword evidence="3" id="KW-1185">Reference proteome</keyword>
<evidence type="ECO:0000313" key="2">
    <source>
        <dbReference type="EMBL" id="SFO30605.1"/>
    </source>
</evidence>
<organism evidence="2 3">
    <name type="scientific">Cohaesibacter marisflavi</name>
    <dbReference type="NCBI Taxonomy" id="655353"/>
    <lineage>
        <taxon>Bacteria</taxon>
        <taxon>Pseudomonadati</taxon>
        <taxon>Pseudomonadota</taxon>
        <taxon>Alphaproteobacteria</taxon>
        <taxon>Hyphomicrobiales</taxon>
        <taxon>Cohaesibacteraceae</taxon>
    </lineage>
</organism>